<dbReference type="EC" id="4.1.2.25" evidence="7"/>
<evidence type="ECO:0000256" key="3">
    <source>
        <dbReference type="ARBA" id="ARBA00005708"/>
    </source>
</evidence>
<comment type="function">
    <text evidence="6 7">Catalyzes the conversion of 7,8-dihydroneopterin to 6-hydroxymethyl-7,8-dihydropterin.</text>
</comment>
<dbReference type="UniPathway" id="UPA00077">
    <property type="reaction ID" value="UER00154"/>
</dbReference>
<dbReference type="InterPro" id="IPR043133">
    <property type="entry name" value="GTP-CH-I_C/QueF"/>
</dbReference>
<keyword evidence="10" id="KW-1185">Reference proteome</keyword>
<evidence type="ECO:0000256" key="1">
    <source>
        <dbReference type="ARBA" id="ARBA00001353"/>
    </source>
</evidence>
<dbReference type="Proteomes" id="UP000475928">
    <property type="component" value="Unassembled WGS sequence"/>
</dbReference>
<evidence type="ECO:0000256" key="7">
    <source>
        <dbReference type="RuleBase" id="RU362079"/>
    </source>
</evidence>
<evidence type="ECO:0000256" key="2">
    <source>
        <dbReference type="ARBA" id="ARBA00005013"/>
    </source>
</evidence>
<dbReference type="GO" id="GO:0005737">
    <property type="term" value="C:cytoplasm"/>
    <property type="evidence" value="ECO:0007669"/>
    <property type="project" value="TreeGrafter"/>
</dbReference>
<dbReference type="NCBIfam" id="TIGR00526">
    <property type="entry name" value="folB_dom"/>
    <property type="match status" value="1"/>
</dbReference>
<reference evidence="9 10" key="1">
    <citation type="submission" date="2020-02" db="EMBL/GenBank/DDBJ databases">
        <title>Draft genome sequence of Lactococcus sp. Hs20B0-1.</title>
        <authorList>
            <person name="Noda S."/>
            <person name="Yuki M."/>
            <person name="Ohkuma M."/>
        </authorList>
    </citation>
    <scope>NUCLEOTIDE SEQUENCE [LARGE SCALE GENOMIC DNA]</scope>
    <source>
        <strain evidence="9 10">Hs20B0-1</strain>
    </source>
</reference>
<keyword evidence="4 7" id="KW-0289">Folate biosynthesis</keyword>
<dbReference type="GO" id="GO:0004150">
    <property type="term" value="F:dihydroneopterin aldolase activity"/>
    <property type="evidence" value="ECO:0007669"/>
    <property type="project" value="UniProtKB-UniRule"/>
</dbReference>
<dbReference type="GO" id="GO:0046654">
    <property type="term" value="P:tetrahydrofolate biosynthetic process"/>
    <property type="evidence" value="ECO:0007669"/>
    <property type="project" value="UniProtKB-UniRule"/>
</dbReference>
<feature type="domain" description="Dihydroneopterin aldolase/epimerase" evidence="8">
    <location>
        <begin position="4"/>
        <end position="117"/>
    </location>
</feature>
<comment type="pathway">
    <text evidence="2 7">Cofactor biosynthesis; tetrahydrofolate biosynthesis; 2-amino-4-hydroxy-6-hydroxymethyl-7,8-dihydropteridine diphosphate from 7,8-dihydroneopterin triphosphate: step 3/4.</text>
</comment>
<dbReference type="GO" id="GO:0046656">
    <property type="term" value="P:folic acid biosynthetic process"/>
    <property type="evidence" value="ECO:0007669"/>
    <property type="project" value="UniProtKB-UniRule"/>
</dbReference>
<dbReference type="SUPFAM" id="SSF55620">
    <property type="entry name" value="Tetrahydrobiopterin biosynthesis enzymes-like"/>
    <property type="match status" value="1"/>
</dbReference>
<keyword evidence="5 7" id="KW-0456">Lyase</keyword>
<dbReference type="InterPro" id="IPR006157">
    <property type="entry name" value="FolB_dom"/>
</dbReference>
<name>A0A6A0B9N7_9LACT</name>
<dbReference type="PANTHER" id="PTHR42844:SF1">
    <property type="entry name" value="DIHYDRONEOPTERIN ALDOLASE 1-RELATED"/>
    <property type="match status" value="1"/>
</dbReference>
<proteinExistence type="inferred from homology"/>
<evidence type="ECO:0000256" key="6">
    <source>
        <dbReference type="ARBA" id="ARBA00037702"/>
    </source>
</evidence>
<comment type="similarity">
    <text evidence="3 7">Belongs to the DHNA family.</text>
</comment>
<dbReference type="EMBL" id="BLLH01000004">
    <property type="protein sequence ID" value="GFH40527.1"/>
    <property type="molecule type" value="Genomic_DNA"/>
</dbReference>
<dbReference type="AlphaFoldDB" id="A0A6A0B9N7"/>
<dbReference type="PANTHER" id="PTHR42844">
    <property type="entry name" value="DIHYDRONEOPTERIN ALDOLASE 1-RELATED"/>
    <property type="match status" value="1"/>
</dbReference>
<evidence type="ECO:0000256" key="4">
    <source>
        <dbReference type="ARBA" id="ARBA00022909"/>
    </source>
</evidence>
<comment type="catalytic activity">
    <reaction evidence="1 7">
        <text>7,8-dihydroneopterin = 6-hydroxymethyl-7,8-dihydropterin + glycolaldehyde</text>
        <dbReference type="Rhea" id="RHEA:10540"/>
        <dbReference type="ChEBI" id="CHEBI:17001"/>
        <dbReference type="ChEBI" id="CHEBI:17071"/>
        <dbReference type="ChEBI" id="CHEBI:44841"/>
        <dbReference type="EC" id="4.1.2.25"/>
    </reaction>
</comment>
<evidence type="ECO:0000259" key="8">
    <source>
        <dbReference type="SMART" id="SM00905"/>
    </source>
</evidence>
<evidence type="ECO:0000256" key="5">
    <source>
        <dbReference type="ARBA" id="ARBA00023239"/>
    </source>
</evidence>
<evidence type="ECO:0000313" key="9">
    <source>
        <dbReference type="EMBL" id="GFH40527.1"/>
    </source>
</evidence>
<evidence type="ECO:0000313" key="10">
    <source>
        <dbReference type="Proteomes" id="UP000475928"/>
    </source>
</evidence>
<protein>
    <recommendedName>
        <fullName evidence="7">7,8-dihydroneopterin aldolase</fullName>
        <ecNumber evidence="7">4.1.2.25</ecNumber>
    </recommendedName>
</protein>
<comment type="caution">
    <text evidence="9">The sequence shown here is derived from an EMBL/GenBank/DDBJ whole genome shotgun (WGS) entry which is preliminary data.</text>
</comment>
<dbReference type="NCBIfam" id="TIGR00525">
    <property type="entry name" value="folB"/>
    <property type="match status" value="1"/>
</dbReference>
<sequence>MGKIEITNMRFYTHNGVFAEEKKLGQQISVDVCVIYDIEHLVKDDDLATTISYAAVFDVIENYVTTHDFNLMESLANGTLTQLLQAFSMAEEIELSVKKYSVPIAGVFDDIIITVSGKNDLA</sequence>
<accession>A0A6A0B9N7</accession>
<dbReference type="InterPro" id="IPR006156">
    <property type="entry name" value="Dihydroneopterin_aldolase"/>
</dbReference>
<dbReference type="SMART" id="SM00905">
    <property type="entry name" value="FolB"/>
    <property type="match status" value="1"/>
</dbReference>
<gene>
    <name evidence="9" type="primary">folB</name>
    <name evidence="9" type="ORF">Hs20B_09250</name>
</gene>
<dbReference type="RefSeq" id="WP_172356141.1">
    <property type="nucleotide sequence ID" value="NZ_BLLH01000004.1"/>
</dbReference>
<dbReference type="Pfam" id="PF02152">
    <property type="entry name" value="FolB"/>
    <property type="match status" value="1"/>
</dbReference>
<dbReference type="Gene3D" id="3.30.1130.10">
    <property type="match status" value="1"/>
</dbReference>
<organism evidence="9 10">
    <name type="scientific">Pseudolactococcus insecticola</name>
    <dbReference type="NCBI Taxonomy" id="2709158"/>
    <lineage>
        <taxon>Bacteria</taxon>
        <taxon>Bacillati</taxon>
        <taxon>Bacillota</taxon>
        <taxon>Bacilli</taxon>
        <taxon>Lactobacillales</taxon>
        <taxon>Streptococcaceae</taxon>
        <taxon>Pseudolactococcus</taxon>
    </lineage>
</organism>